<reference evidence="3 4" key="1">
    <citation type="journal article" date="2019" name="New Phytol.">
        <title>Comparative genomics reveals unique wood-decay strategies and fruiting body development in the Schizophyllaceae.</title>
        <authorList>
            <person name="Almasi E."/>
            <person name="Sahu N."/>
            <person name="Krizsan K."/>
            <person name="Balint B."/>
            <person name="Kovacs G.M."/>
            <person name="Kiss B."/>
            <person name="Cseklye J."/>
            <person name="Drula E."/>
            <person name="Henrissat B."/>
            <person name="Nagy I."/>
            <person name="Chovatia M."/>
            <person name="Adam C."/>
            <person name="LaButti K."/>
            <person name="Lipzen A."/>
            <person name="Riley R."/>
            <person name="Grigoriev I.V."/>
            <person name="Nagy L.G."/>
        </authorList>
    </citation>
    <scope>NUCLEOTIDE SEQUENCE [LARGE SCALE GENOMIC DNA]</scope>
    <source>
        <strain evidence="3 4">NL-1724</strain>
    </source>
</reference>
<evidence type="ECO:0008006" key="5">
    <source>
        <dbReference type="Google" id="ProtNLM"/>
    </source>
</evidence>
<evidence type="ECO:0000313" key="3">
    <source>
        <dbReference type="EMBL" id="TRM57828.1"/>
    </source>
</evidence>
<accession>A0A550BZ74</accession>
<dbReference type="OrthoDB" id="2961601at2759"/>
<evidence type="ECO:0000256" key="1">
    <source>
        <dbReference type="SAM" id="Coils"/>
    </source>
</evidence>
<proteinExistence type="predicted"/>
<feature type="region of interest" description="Disordered" evidence="2">
    <location>
        <begin position="1"/>
        <end position="32"/>
    </location>
</feature>
<keyword evidence="4" id="KW-1185">Reference proteome</keyword>
<gene>
    <name evidence="3" type="ORF">BD626DRAFT_464481</name>
</gene>
<organism evidence="3 4">
    <name type="scientific">Schizophyllum amplum</name>
    <dbReference type="NCBI Taxonomy" id="97359"/>
    <lineage>
        <taxon>Eukaryota</taxon>
        <taxon>Fungi</taxon>
        <taxon>Dikarya</taxon>
        <taxon>Basidiomycota</taxon>
        <taxon>Agaricomycotina</taxon>
        <taxon>Agaricomycetes</taxon>
        <taxon>Agaricomycetidae</taxon>
        <taxon>Agaricales</taxon>
        <taxon>Schizophyllaceae</taxon>
        <taxon>Schizophyllum</taxon>
    </lineage>
</organism>
<feature type="coiled-coil region" evidence="1">
    <location>
        <begin position="50"/>
        <end position="116"/>
    </location>
</feature>
<sequence length="529" mass="59545">MARIIPHLASPAHTPFPARTPSPTRRPSLPGIEDLRCGRTPSTHEARQSIEEHSKGLRLEQERIDAEQERIDAELNRLHAEQERINTEQERIDAELRRLHAELQRLSTQRQDVTRELEINQALLAPVHRLFPELLSEVFMHAIQNSRPCTKFAVRVLCSVCTTWRATARDTPSLWTSIDLEFTDRINDHILYLQLELSRQLSLKVLGWRLYPSRLAAEQRVVFDGLSDADASRVEEIEVAGDGDLLSLLRLRKLPTLQVATVEVLDYCAPNALGFLASAPVLRSLSMLIVYQCVDNDVISGFPVPTLPTFPCVTRLQLFIANDFPVSAFFPALSKLAPSLRDLKIIAGEVAGWDETKPAIPCEMPVLRTVELQHYSHILLTYITAPALKDVTLHGDGLHPGEQDPTESLLDLLSRSRPSLRSFSLDDAMQGSADTLLKCIDRMEGLQRLSMEDNEYYGMADSPRMVTVLKELVCDENRPPILPELRSLSVHFQRGHPRMHPDIAAPLSQVRLSRKVPRVCAGRVVVAME</sequence>
<dbReference type="STRING" id="97359.A0A550BZ74"/>
<protein>
    <recommendedName>
        <fullName evidence="5">F-box domain-containing protein</fullName>
    </recommendedName>
</protein>
<keyword evidence="1" id="KW-0175">Coiled coil</keyword>
<evidence type="ECO:0000313" key="4">
    <source>
        <dbReference type="Proteomes" id="UP000320762"/>
    </source>
</evidence>
<feature type="compositionally biased region" description="Low complexity" evidence="2">
    <location>
        <begin position="15"/>
        <end position="30"/>
    </location>
</feature>
<evidence type="ECO:0000256" key="2">
    <source>
        <dbReference type="SAM" id="MobiDB-lite"/>
    </source>
</evidence>
<name>A0A550BZ74_9AGAR</name>
<dbReference type="EMBL" id="VDMD01000042">
    <property type="protein sequence ID" value="TRM57828.1"/>
    <property type="molecule type" value="Genomic_DNA"/>
</dbReference>
<dbReference type="AlphaFoldDB" id="A0A550BZ74"/>
<dbReference type="Proteomes" id="UP000320762">
    <property type="component" value="Unassembled WGS sequence"/>
</dbReference>
<dbReference type="Gene3D" id="1.20.1280.50">
    <property type="match status" value="1"/>
</dbReference>
<comment type="caution">
    <text evidence="3">The sequence shown here is derived from an EMBL/GenBank/DDBJ whole genome shotgun (WGS) entry which is preliminary data.</text>
</comment>